<dbReference type="InterPro" id="IPR050570">
    <property type="entry name" value="Cell_wall_metabolism_enzyme"/>
</dbReference>
<keyword evidence="5" id="KW-0862">Zinc</keyword>
<evidence type="ECO:0000256" key="1">
    <source>
        <dbReference type="ARBA" id="ARBA00001947"/>
    </source>
</evidence>
<evidence type="ECO:0000256" key="5">
    <source>
        <dbReference type="ARBA" id="ARBA00022833"/>
    </source>
</evidence>
<dbReference type="Gene3D" id="2.70.70.10">
    <property type="entry name" value="Glucose Permease (Domain IIA)"/>
    <property type="match status" value="1"/>
</dbReference>
<dbReference type="EMBL" id="QFNN01000086">
    <property type="protein sequence ID" value="PZO88604.1"/>
    <property type="molecule type" value="Genomic_DNA"/>
</dbReference>
<dbReference type="GO" id="GO:0046872">
    <property type="term" value="F:metal ion binding"/>
    <property type="evidence" value="ECO:0007669"/>
    <property type="project" value="UniProtKB-KW"/>
</dbReference>
<dbReference type="SUPFAM" id="SSF51261">
    <property type="entry name" value="Duplicated hybrid motif"/>
    <property type="match status" value="1"/>
</dbReference>
<evidence type="ECO:0000256" key="6">
    <source>
        <dbReference type="ARBA" id="ARBA00023049"/>
    </source>
</evidence>
<dbReference type="PANTHER" id="PTHR21666">
    <property type="entry name" value="PEPTIDASE-RELATED"/>
    <property type="match status" value="1"/>
</dbReference>
<dbReference type="GO" id="GO:0004222">
    <property type="term" value="F:metalloendopeptidase activity"/>
    <property type="evidence" value="ECO:0007669"/>
    <property type="project" value="TreeGrafter"/>
</dbReference>
<dbReference type="Pfam" id="PF01551">
    <property type="entry name" value="Peptidase_M23"/>
    <property type="match status" value="1"/>
</dbReference>
<gene>
    <name evidence="8" type="ORF">DI623_12325</name>
</gene>
<organism evidence="8 9">
    <name type="scientific">Sphingomonas sanxanigenens</name>
    <dbReference type="NCBI Taxonomy" id="397260"/>
    <lineage>
        <taxon>Bacteria</taxon>
        <taxon>Pseudomonadati</taxon>
        <taxon>Pseudomonadota</taxon>
        <taxon>Alphaproteobacteria</taxon>
        <taxon>Sphingomonadales</taxon>
        <taxon>Sphingomonadaceae</taxon>
        <taxon>Sphingomonas</taxon>
    </lineage>
</organism>
<dbReference type="InterPro" id="IPR011055">
    <property type="entry name" value="Dup_hybrid_motif"/>
</dbReference>
<feature type="domain" description="M23ase beta-sheet core" evidence="7">
    <location>
        <begin position="385"/>
        <end position="480"/>
    </location>
</feature>
<dbReference type="Proteomes" id="UP000249066">
    <property type="component" value="Unassembled WGS sequence"/>
</dbReference>
<dbReference type="InterPro" id="IPR016047">
    <property type="entry name" value="M23ase_b-sheet_dom"/>
</dbReference>
<dbReference type="PANTHER" id="PTHR21666:SF288">
    <property type="entry name" value="CELL DIVISION PROTEIN YTFB"/>
    <property type="match status" value="1"/>
</dbReference>
<dbReference type="CDD" id="cd12797">
    <property type="entry name" value="M23_peptidase"/>
    <property type="match status" value="1"/>
</dbReference>
<comment type="cofactor">
    <cofactor evidence="1">
        <name>Zn(2+)</name>
        <dbReference type="ChEBI" id="CHEBI:29105"/>
    </cofactor>
</comment>
<proteinExistence type="predicted"/>
<name>A0A2W5A1Z9_9SPHN</name>
<evidence type="ECO:0000259" key="7">
    <source>
        <dbReference type="Pfam" id="PF01551"/>
    </source>
</evidence>
<evidence type="ECO:0000313" key="8">
    <source>
        <dbReference type="EMBL" id="PZO88604.1"/>
    </source>
</evidence>
<dbReference type="AlphaFoldDB" id="A0A2W5A1Z9"/>
<evidence type="ECO:0000313" key="9">
    <source>
        <dbReference type="Proteomes" id="UP000249066"/>
    </source>
</evidence>
<dbReference type="Gene3D" id="3.10.450.350">
    <property type="match status" value="1"/>
</dbReference>
<accession>A0A2W5A1Z9</accession>
<sequence>MATVLRRASRTARPGIFRGHFLALFQRHDIGIGSTGGAAYAPTPAFGRKPARVSPFDPFHGRFANIDLVPDLGARIGSRDWWRGLATLILLCGGAIAMAPDLNETVPGAMPAPMTHPQWEEARALSVAPLAWGGDTGRRMAANQFVQPLADTPERPSIQLSATLGQGDGFARVLERAGVGDDEAHKVASMVEGAVPLGDLIAGTRLDLTLGRRANRDIARPLDALAFRARFDLRLAVERIDGALRIRKIPIAVDNTPLRIQGVVGDSLYRSARAAGAPATVVEAYLRAIATKMPVESIGSGATFDIIMEHRRAETGETQTGKLLYAGVTQNKRQLRLLGWDAGGRTDWFDAAGVGERKGLMARPVQGRQTSSFGMRLHPLLGYSRMHQGVDFGATYGTPIHAAADGVVSFAGRHGGHGNFVQLRHSGGIGTGYAHMSRIAAHVGERVRQGQVIGYVGSTGLSTGPHLHYELYRNNVAVNPLSVKFTESAQLTGQALQAFKARLSRLLSIHPGAAGR</sequence>
<evidence type="ECO:0000256" key="3">
    <source>
        <dbReference type="ARBA" id="ARBA00022723"/>
    </source>
</evidence>
<keyword evidence="2" id="KW-0645">Protease</keyword>
<comment type="caution">
    <text evidence="8">The sequence shown here is derived from an EMBL/GenBank/DDBJ whole genome shotgun (WGS) entry which is preliminary data.</text>
</comment>
<protein>
    <recommendedName>
        <fullName evidence="7">M23ase beta-sheet core domain-containing protein</fullName>
    </recommendedName>
</protein>
<keyword evidence="4" id="KW-0378">Hydrolase</keyword>
<evidence type="ECO:0000256" key="4">
    <source>
        <dbReference type="ARBA" id="ARBA00022801"/>
    </source>
</evidence>
<reference evidence="8 9" key="1">
    <citation type="submission" date="2017-08" db="EMBL/GenBank/DDBJ databases">
        <title>Infants hospitalized years apart are colonized by the same room-sourced microbial strains.</title>
        <authorList>
            <person name="Brooks B."/>
            <person name="Olm M.R."/>
            <person name="Firek B.A."/>
            <person name="Baker R."/>
            <person name="Thomas B.C."/>
            <person name="Morowitz M.J."/>
            <person name="Banfield J.F."/>
        </authorList>
    </citation>
    <scope>NUCLEOTIDE SEQUENCE [LARGE SCALE GENOMIC DNA]</scope>
    <source>
        <strain evidence="8">S2_018_000_R2_101</strain>
    </source>
</reference>
<keyword evidence="6" id="KW-0482">Metalloprotease</keyword>
<dbReference type="GO" id="GO:0006508">
    <property type="term" value="P:proteolysis"/>
    <property type="evidence" value="ECO:0007669"/>
    <property type="project" value="UniProtKB-KW"/>
</dbReference>
<evidence type="ECO:0000256" key="2">
    <source>
        <dbReference type="ARBA" id="ARBA00022670"/>
    </source>
</evidence>
<keyword evidence="3" id="KW-0479">Metal-binding</keyword>